<protein>
    <submittedName>
        <fullName evidence="2">Uncharacterized protein</fullName>
    </submittedName>
</protein>
<feature type="region of interest" description="Disordered" evidence="1">
    <location>
        <begin position="38"/>
        <end position="61"/>
    </location>
</feature>
<dbReference type="EMBL" id="JH000933">
    <property type="protein sequence ID" value="EGW11267.1"/>
    <property type="molecule type" value="Genomic_DNA"/>
</dbReference>
<feature type="region of interest" description="Disordered" evidence="1">
    <location>
        <begin position="73"/>
        <end position="116"/>
    </location>
</feature>
<feature type="compositionally biased region" description="Polar residues" evidence="1">
    <location>
        <begin position="48"/>
        <end position="61"/>
    </location>
</feature>
<accession>G3HYM6</accession>
<dbReference type="AlphaFoldDB" id="G3HYM6"/>
<evidence type="ECO:0000313" key="2">
    <source>
        <dbReference type="EMBL" id="EGW11267.1"/>
    </source>
</evidence>
<evidence type="ECO:0000313" key="3">
    <source>
        <dbReference type="Proteomes" id="UP000001075"/>
    </source>
</evidence>
<organism evidence="2 3">
    <name type="scientific">Cricetulus griseus</name>
    <name type="common">Chinese hamster</name>
    <name type="synonym">Cricetulus barabensis griseus</name>
    <dbReference type="NCBI Taxonomy" id="10029"/>
    <lineage>
        <taxon>Eukaryota</taxon>
        <taxon>Metazoa</taxon>
        <taxon>Chordata</taxon>
        <taxon>Craniata</taxon>
        <taxon>Vertebrata</taxon>
        <taxon>Euteleostomi</taxon>
        <taxon>Mammalia</taxon>
        <taxon>Eutheria</taxon>
        <taxon>Euarchontoglires</taxon>
        <taxon>Glires</taxon>
        <taxon>Rodentia</taxon>
        <taxon>Myomorpha</taxon>
        <taxon>Muroidea</taxon>
        <taxon>Cricetidae</taxon>
        <taxon>Cricetinae</taxon>
        <taxon>Cricetulus</taxon>
    </lineage>
</organism>
<evidence type="ECO:0000256" key="1">
    <source>
        <dbReference type="SAM" id="MobiDB-lite"/>
    </source>
</evidence>
<feature type="compositionally biased region" description="Low complexity" evidence="1">
    <location>
        <begin position="73"/>
        <end position="83"/>
    </location>
</feature>
<dbReference type="Proteomes" id="UP000001075">
    <property type="component" value="Unassembled WGS sequence"/>
</dbReference>
<gene>
    <name evidence="2" type="ORF">I79_016167</name>
</gene>
<proteinExistence type="predicted"/>
<sequence>MIPQNNYDCILQFSHFRYRAPALAVTLRPGIWVPHSAAGAAQGRTKRQWNQQAGERQSSSNVPVAIVRQCQAGPGPAPTAVLALPPPPDRVRAQRQAARVSEAGGSRPAPQRPPRI</sequence>
<reference evidence="3" key="1">
    <citation type="journal article" date="2011" name="Nat. Biotechnol.">
        <title>The genomic sequence of the Chinese hamster ovary (CHO)-K1 cell line.</title>
        <authorList>
            <person name="Xu X."/>
            <person name="Nagarajan H."/>
            <person name="Lewis N.E."/>
            <person name="Pan S."/>
            <person name="Cai Z."/>
            <person name="Liu X."/>
            <person name="Chen W."/>
            <person name="Xie M."/>
            <person name="Wang W."/>
            <person name="Hammond S."/>
            <person name="Andersen M.R."/>
            <person name="Neff N."/>
            <person name="Passarelli B."/>
            <person name="Koh W."/>
            <person name="Fan H.C."/>
            <person name="Wang J."/>
            <person name="Gui Y."/>
            <person name="Lee K.H."/>
            <person name="Betenbaugh M.J."/>
            <person name="Quake S.R."/>
            <person name="Famili I."/>
            <person name="Palsson B.O."/>
            <person name="Wang J."/>
        </authorList>
    </citation>
    <scope>NUCLEOTIDE SEQUENCE [LARGE SCALE GENOMIC DNA]</scope>
    <source>
        <strain evidence="3">CHO K1 cell line</strain>
    </source>
</reference>
<name>G3HYM6_CRIGR</name>
<dbReference type="InParanoid" id="G3HYM6"/>